<comment type="caution">
    <text evidence="1">The sequence shown here is derived from an EMBL/GenBank/DDBJ whole genome shotgun (WGS) entry which is preliminary data.</text>
</comment>
<evidence type="ECO:0000313" key="1">
    <source>
        <dbReference type="EMBL" id="CAH8383479.1"/>
    </source>
</evidence>
<name>A0ABC8LIH9_ERUVS</name>
<evidence type="ECO:0000313" key="2">
    <source>
        <dbReference type="Proteomes" id="UP001642260"/>
    </source>
</evidence>
<organism evidence="1 2">
    <name type="scientific">Eruca vesicaria subsp. sativa</name>
    <name type="common">Garden rocket</name>
    <name type="synonym">Eruca sativa</name>
    <dbReference type="NCBI Taxonomy" id="29727"/>
    <lineage>
        <taxon>Eukaryota</taxon>
        <taxon>Viridiplantae</taxon>
        <taxon>Streptophyta</taxon>
        <taxon>Embryophyta</taxon>
        <taxon>Tracheophyta</taxon>
        <taxon>Spermatophyta</taxon>
        <taxon>Magnoliopsida</taxon>
        <taxon>eudicotyledons</taxon>
        <taxon>Gunneridae</taxon>
        <taxon>Pentapetalae</taxon>
        <taxon>rosids</taxon>
        <taxon>malvids</taxon>
        <taxon>Brassicales</taxon>
        <taxon>Brassicaceae</taxon>
        <taxon>Brassiceae</taxon>
        <taxon>Eruca</taxon>
    </lineage>
</organism>
<dbReference type="Proteomes" id="UP001642260">
    <property type="component" value="Unassembled WGS sequence"/>
</dbReference>
<dbReference type="AlphaFoldDB" id="A0ABC8LIH9"/>
<gene>
    <name evidence="1" type="ORF">ERUC_LOCUS35962</name>
</gene>
<reference evidence="1 2" key="1">
    <citation type="submission" date="2022-03" db="EMBL/GenBank/DDBJ databases">
        <authorList>
            <person name="Macdonald S."/>
            <person name="Ahmed S."/>
            <person name="Newling K."/>
        </authorList>
    </citation>
    <scope>NUCLEOTIDE SEQUENCE [LARGE SCALE GENOMIC DNA]</scope>
</reference>
<keyword evidence="2" id="KW-1185">Reference proteome</keyword>
<protein>
    <recommendedName>
        <fullName evidence="3">Yippee domain-containing protein</fullName>
    </recommendedName>
</protein>
<proteinExistence type="predicted"/>
<accession>A0ABC8LIH9</accession>
<evidence type="ECO:0008006" key="3">
    <source>
        <dbReference type="Google" id="ProtNLM"/>
    </source>
</evidence>
<dbReference type="EMBL" id="CAKOAT010586265">
    <property type="protein sequence ID" value="CAH8383479.1"/>
    <property type="molecule type" value="Genomic_DNA"/>
</dbReference>
<sequence>MKRSVLFGWTYVTLRASPYHIISCFVSAPKTSPRSSRPLSVLSSHPLPIPLPLNSLPPLFREVFLDRDSSTTTLHQYFVKLIQSNATSCSHFCFDCATSVGKEQFERLVGDGANASSSSSKVVPAQNLEPAEVTGVQSEKEWSYIGCSKCAKKLQREVSCGVDCMDDAVFVAFDTEIAKLTNIQAAEAVQILVDDHGPDDNGDRVGLTGIANKQRVVNGENVKKKARQE</sequence>